<sequence>MSRFLPISLQDRESDFIPTVISKASRRRHSLWLVLNLLICLGCLLLSIVLFFLAPAFVKDFLRISTGGVSSAPSPRLPFMPLGTSSDAGALANIVSSEQADLSSLASDLLQVSPVAILDEATFNASAEAESLLQNLVQQKNAHPTFITAAHRLSSIMKYDRVVVMRAGRIVEVSSPAELLAKKGGIFANMPK</sequence>
<evidence type="ECO:0000313" key="3">
    <source>
        <dbReference type="Proteomes" id="UP001176517"/>
    </source>
</evidence>
<accession>A0AAN6GPN1</accession>
<reference evidence="2" key="1">
    <citation type="journal article" date="2023" name="PhytoFront">
        <title>Draft Genome Resources of Seven Strains of Tilletia horrida, Causal Agent of Kernel Smut of Rice.</title>
        <authorList>
            <person name="Khanal S."/>
            <person name="Antony Babu S."/>
            <person name="Zhou X.G."/>
        </authorList>
    </citation>
    <scope>NUCLEOTIDE SEQUENCE</scope>
    <source>
        <strain evidence="2">TX6</strain>
    </source>
</reference>
<dbReference type="GO" id="GO:0015421">
    <property type="term" value="F:ABC-type oligopeptide transporter activity"/>
    <property type="evidence" value="ECO:0007669"/>
    <property type="project" value="TreeGrafter"/>
</dbReference>
<gene>
    <name evidence="2" type="ORF">OC846_003906</name>
</gene>
<dbReference type="AlphaFoldDB" id="A0AAN6GPN1"/>
<keyword evidence="1" id="KW-0812">Transmembrane</keyword>
<dbReference type="Proteomes" id="UP001176517">
    <property type="component" value="Unassembled WGS sequence"/>
</dbReference>
<keyword evidence="3" id="KW-1185">Reference proteome</keyword>
<name>A0AAN6GPN1_9BASI</name>
<evidence type="ECO:0000313" key="2">
    <source>
        <dbReference type="EMBL" id="KAK0549835.1"/>
    </source>
</evidence>
<organism evidence="2 3">
    <name type="scientific">Tilletia horrida</name>
    <dbReference type="NCBI Taxonomy" id="155126"/>
    <lineage>
        <taxon>Eukaryota</taxon>
        <taxon>Fungi</taxon>
        <taxon>Dikarya</taxon>
        <taxon>Basidiomycota</taxon>
        <taxon>Ustilaginomycotina</taxon>
        <taxon>Exobasidiomycetes</taxon>
        <taxon>Tilletiales</taxon>
        <taxon>Tilletiaceae</taxon>
        <taxon>Tilletia</taxon>
    </lineage>
</organism>
<feature type="transmembrane region" description="Helical" evidence="1">
    <location>
        <begin position="31"/>
        <end position="54"/>
    </location>
</feature>
<dbReference type="InterPro" id="IPR039421">
    <property type="entry name" value="Type_1_exporter"/>
</dbReference>
<dbReference type="PANTHER" id="PTHR43394:SF1">
    <property type="entry name" value="ATP-BINDING CASSETTE SUB-FAMILY B MEMBER 10, MITOCHONDRIAL"/>
    <property type="match status" value="1"/>
</dbReference>
<dbReference type="EMBL" id="JAPDMZ010000104">
    <property type="protein sequence ID" value="KAK0549835.1"/>
    <property type="molecule type" value="Genomic_DNA"/>
</dbReference>
<dbReference type="InterPro" id="IPR027417">
    <property type="entry name" value="P-loop_NTPase"/>
</dbReference>
<dbReference type="SUPFAM" id="SSF52540">
    <property type="entry name" value="P-loop containing nucleoside triphosphate hydrolases"/>
    <property type="match status" value="1"/>
</dbReference>
<protein>
    <recommendedName>
        <fullName evidence="4">ABC transporter domain-containing protein</fullName>
    </recommendedName>
</protein>
<comment type="caution">
    <text evidence="2">The sequence shown here is derived from an EMBL/GenBank/DDBJ whole genome shotgun (WGS) entry which is preliminary data.</text>
</comment>
<evidence type="ECO:0008006" key="4">
    <source>
        <dbReference type="Google" id="ProtNLM"/>
    </source>
</evidence>
<dbReference type="PANTHER" id="PTHR43394">
    <property type="entry name" value="ATP-DEPENDENT PERMEASE MDL1, MITOCHONDRIAL"/>
    <property type="match status" value="1"/>
</dbReference>
<evidence type="ECO:0000256" key="1">
    <source>
        <dbReference type="SAM" id="Phobius"/>
    </source>
</evidence>
<proteinExistence type="predicted"/>
<dbReference type="Gene3D" id="3.40.50.300">
    <property type="entry name" value="P-loop containing nucleotide triphosphate hydrolases"/>
    <property type="match status" value="1"/>
</dbReference>
<keyword evidence="1" id="KW-1133">Transmembrane helix</keyword>
<keyword evidence="1" id="KW-0472">Membrane</keyword>